<organism evidence="5 6">
    <name type="scientific">Hydnum rufescens UP504</name>
    <dbReference type="NCBI Taxonomy" id="1448309"/>
    <lineage>
        <taxon>Eukaryota</taxon>
        <taxon>Fungi</taxon>
        <taxon>Dikarya</taxon>
        <taxon>Basidiomycota</taxon>
        <taxon>Agaricomycotina</taxon>
        <taxon>Agaricomycetes</taxon>
        <taxon>Cantharellales</taxon>
        <taxon>Hydnaceae</taxon>
        <taxon>Hydnum</taxon>
    </lineage>
</organism>
<keyword evidence="2" id="KW-0677">Repeat</keyword>
<reference evidence="5" key="1">
    <citation type="journal article" date="2020" name="Nat. Commun.">
        <title>Large-scale genome sequencing of mycorrhizal fungi provides insights into the early evolution of symbiotic traits.</title>
        <authorList>
            <person name="Miyauchi S."/>
            <person name="Kiss E."/>
            <person name="Kuo A."/>
            <person name="Drula E."/>
            <person name="Kohler A."/>
            <person name="Sanchez-Garcia M."/>
            <person name="Morin E."/>
            <person name="Andreopoulos B."/>
            <person name="Barry K.W."/>
            <person name="Bonito G."/>
            <person name="Buee M."/>
            <person name="Carver A."/>
            <person name="Chen C."/>
            <person name="Cichocki N."/>
            <person name="Clum A."/>
            <person name="Culley D."/>
            <person name="Crous P.W."/>
            <person name="Fauchery L."/>
            <person name="Girlanda M."/>
            <person name="Hayes R.D."/>
            <person name="Keri Z."/>
            <person name="LaButti K."/>
            <person name="Lipzen A."/>
            <person name="Lombard V."/>
            <person name="Magnuson J."/>
            <person name="Maillard F."/>
            <person name="Murat C."/>
            <person name="Nolan M."/>
            <person name="Ohm R.A."/>
            <person name="Pangilinan J."/>
            <person name="Pereira M.F."/>
            <person name="Perotto S."/>
            <person name="Peter M."/>
            <person name="Pfister S."/>
            <person name="Riley R."/>
            <person name="Sitrit Y."/>
            <person name="Stielow J.B."/>
            <person name="Szollosi G."/>
            <person name="Zifcakova L."/>
            <person name="Stursova M."/>
            <person name="Spatafora J.W."/>
            <person name="Tedersoo L."/>
            <person name="Vaario L.M."/>
            <person name="Yamada A."/>
            <person name="Yan M."/>
            <person name="Wang P."/>
            <person name="Xu J."/>
            <person name="Bruns T."/>
            <person name="Baldrian P."/>
            <person name="Vilgalys R."/>
            <person name="Dunand C."/>
            <person name="Henrissat B."/>
            <person name="Grigoriev I.V."/>
            <person name="Hibbett D."/>
            <person name="Nagy L.G."/>
            <person name="Martin F.M."/>
        </authorList>
    </citation>
    <scope>NUCLEOTIDE SEQUENCE</scope>
    <source>
        <strain evidence="5">UP504</strain>
    </source>
</reference>
<keyword evidence="1 4" id="KW-0853">WD repeat</keyword>
<dbReference type="AlphaFoldDB" id="A0A9P6DVE5"/>
<evidence type="ECO:0000313" key="5">
    <source>
        <dbReference type="EMBL" id="KAF9515242.1"/>
    </source>
</evidence>
<proteinExistence type="inferred from homology"/>
<dbReference type="OrthoDB" id="340259at2759"/>
<sequence>MLPQTAGFSQFKPKDVKTNSNSVTWNCDGRRLVSCGFERGVRVWTPGNFEERSSTALVGNVSNAINAAAAHPLHPDLICGASRLDKKLVFWDYRREGATRMVDIDGAVLQVQYSADGEFILARERGEGDRSDTVALFDTKTGAVHQRAGGSSVGLGSAASSMFHTLFNHTGELVYVAGGTGSIAILDYPSLEYLDKITGHIKSCHAIGADTRGRYVATGGSDSLVNVWDVQDWICLRTIPNAESTVVAVAFSCDGEYVASACESSYLDITESETGLHNTRVPQRSTALSLAWHPSQQILASAGGERKGESWISLLGQS</sequence>
<comment type="similarity">
    <text evidence="3">Belongs to the THOC3 family.</text>
</comment>
<dbReference type="PROSITE" id="PS50294">
    <property type="entry name" value="WD_REPEATS_REGION"/>
    <property type="match status" value="1"/>
</dbReference>
<dbReference type="InterPro" id="IPR040132">
    <property type="entry name" value="Tex1/THOC3"/>
</dbReference>
<evidence type="ECO:0000313" key="6">
    <source>
        <dbReference type="Proteomes" id="UP000886523"/>
    </source>
</evidence>
<dbReference type="Gene3D" id="2.130.10.10">
    <property type="entry name" value="YVTN repeat-like/Quinoprotein amine dehydrogenase"/>
    <property type="match status" value="2"/>
</dbReference>
<dbReference type="Pfam" id="PF00400">
    <property type="entry name" value="WD40"/>
    <property type="match status" value="3"/>
</dbReference>
<dbReference type="GO" id="GO:0000445">
    <property type="term" value="C:THO complex part of transcription export complex"/>
    <property type="evidence" value="ECO:0007669"/>
    <property type="project" value="TreeGrafter"/>
</dbReference>
<evidence type="ECO:0000256" key="1">
    <source>
        <dbReference type="ARBA" id="ARBA00022574"/>
    </source>
</evidence>
<dbReference type="GO" id="GO:0006406">
    <property type="term" value="P:mRNA export from nucleus"/>
    <property type="evidence" value="ECO:0007669"/>
    <property type="project" value="InterPro"/>
</dbReference>
<comment type="caution">
    <text evidence="5">The sequence shown here is derived from an EMBL/GenBank/DDBJ whole genome shotgun (WGS) entry which is preliminary data.</text>
</comment>
<keyword evidence="6" id="KW-1185">Reference proteome</keyword>
<gene>
    <name evidence="5" type="ORF">BS47DRAFT_1294173</name>
</gene>
<dbReference type="SUPFAM" id="SSF50978">
    <property type="entry name" value="WD40 repeat-like"/>
    <property type="match status" value="1"/>
</dbReference>
<dbReference type="PROSITE" id="PS00678">
    <property type="entry name" value="WD_REPEATS_1"/>
    <property type="match status" value="1"/>
</dbReference>
<name>A0A9P6DVE5_9AGAM</name>
<dbReference type="InterPro" id="IPR036322">
    <property type="entry name" value="WD40_repeat_dom_sf"/>
</dbReference>
<dbReference type="PANTHER" id="PTHR22839">
    <property type="entry name" value="THO COMPLEX SUBUNIT 3 THO3"/>
    <property type="match status" value="1"/>
</dbReference>
<accession>A0A9P6DVE5</accession>
<dbReference type="InterPro" id="IPR015943">
    <property type="entry name" value="WD40/YVTN_repeat-like_dom_sf"/>
</dbReference>
<dbReference type="Proteomes" id="UP000886523">
    <property type="component" value="Unassembled WGS sequence"/>
</dbReference>
<dbReference type="PANTHER" id="PTHR22839:SF0">
    <property type="entry name" value="THO COMPLEX SUBUNIT 3"/>
    <property type="match status" value="1"/>
</dbReference>
<protein>
    <submittedName>
        <fullName evidence="5">Uncharacterized protein</fullName>
    </submittedName>
</protein>
<dbReference type="PROSITE" id="PS50082">
    <property type="entry name" value="WD_REPEATS_2"/>
    <property type="match status" value="1"/>
</dbReference>
<evidence type="ECO:0000256" key="4">
    <source>
        <dbReference type="PROSITE-ProRule" id="PRU00221"/>
    </source>
</evidence>
<dbReference type="InterPro" id="IPR019775">
    <property type="entry name" value="WD40_repeat_CS"/>
</dbReference>
<evidence type="ECO:0000256" key="2">
    <source>
        <dbReference type="ARBA" id="ARBA00022737"/>
    </source>
</evidence>
<dbReference type="EMBL" id="MU128952">
    <property type="protein sequence ID" value="KAF9515242.1"/>
    <property type="molecule type" value="Genomic_DNA"/>
</dbReference>
<dbReference type="SMART" id="SM00320">
    <property type="entry name" value="WD40"/>
    <property type="match status" value="5"/>
</dbReference>
<evidence type="ECO:0000256" key="3">
    <source>
        <dbReference type="ARBA" id="ARBA00046343"/>
    </source>
</evidence>
<feature type="repeat" description="WD" evidence="4">
    <location>
        <begin position="197"/>
        <end position="238"/>
    </location>
</feature>
<dbReference type="InterPro" id="IPR001680">
    <property type="entry name" value="WD40_rpt"/>
</dbReference>